<dbReference type="EMBL" id="CP011112">
    <property type="protein sequence ID" value="AKU18514.1"/>
    <property type="molecule type" value="Genomic_DNA"/>
</dbReference>
<keyword evidence="3" id="KW-1185">Reference proteome</keyword>
<dbReference type="AlphaFoldDB" id="A0A0K1JP69"/>
<evidence type="ECO:0000256" key="1">
    <source>
        <dbReference type="SAM" id="Phobius"/>
    </source>
</evidence>
<sequence>MLLLDIGLPVVGYYVARSAGMSTFNSLLVATGVAGVRLLWVMWRTKEIDAFAAFMLFIFAAGTAASFLTGDPRFMLLKNAAVTFVAGVVFLGSCVWGKPLTYAVARRLAGDQESKAELAQGWAESRDFRRKFVQLAAMWGLGLIAEAVIRIVIIYATSVDVAVAASVAVQVLALAVMTAVTIVAIRQARQQAVASAA</sequence>
<feature type="transmembrane region" description="Helical" evidence="1">
    <location>
        <begin position="135"/>
        <end position="156"/>
    </location>
</feature>
<feature type="transmembrane region" description="Helical" evidence="1">
    <location>
        <begin position="162"/>
        <end position="185"/>
    </location>
</feature>
<reference evidence="2 3" key="1">
    <citation type="submission" date="2015-03" db="EMBL/GenBank/DDBJ databases">
        <title>Luteipulveratus halotolerans sp. nov., a novel actinobacterium (Dermacoccaceae) from Sarawak, Malaysia.</title>
        <authorList>
            <person name="Juboi H."/>
            <person name="Basik A."/>
            <person name="Shamsul S.S."/>
            <person name="Arnold P."/>
            <person name="Schmitt E.K."/>
            <person name="Sanglier J.-J."/>
            <person name="Yeo T."/>
        </authorList>
    </citation>
    <scope>NUCLEOTIDE SEQUENCE [LARGE SCALE GENOMIC DNA]</scope>
    <source>
        <strain evidence="2 3">MN07-A0370</strain>
    </source>
</reference>
<feature type="transmembrane region" description="Helical" evidence="1">
    <location>
        <begin position="50"/>
        <end position="68"/>
    </location>
</feature>
<dbReference type="STRING" id="571913.VV02_00895"/>
<dbReference type="NCBIfam" id="NF041646">
    <property type="entry name" value="VC0807_fam"/>
    <property type="match status" value="1"/>
</dbReference>
<feature type="transmembrane region" description="Helical" evidence="1">
    <location>
        <begin position="80"/>
        <end position="97"/>
    </location>
</feature>
<keyword evidence="1" id="KW-0472">Membrane</keyword>
<feature type="transmembrane region" description="Helical" evidence="1">
    <location>
        <begin position="20"/>
        <end position="43"/>
    </location>
</feature>
<name>A0A0K1JP69_9MICO</name>
<evidence type="ECO:0008006" key="4">
    <source>
        <dbReference type="Google" id="ProtNLM"/>
    </source>
</evidence>
<evidence type="ECO:0000313" key="2">
    <source>
        <dbReference type="EMBL" id="AKU18514.1"/>
    </source>
</evidence>
<keyword evidence="1" id="KW-0812">Transmembrane</keyword>
<keyword evidence="1" id="KW-1133">Transmembrane helix</keyword>
<dbReference type="Proteomes" id="UP000066480">
    <property type="component" value="Chromosome"/>
</dbReference>
<organism evidence="2 3">
    <name type="scientific">Luteipulveratus mongoliensis</name>
    <dbReference type="NCBI Taxonomy" id="571913"/>
    <lineage>
        <taxon>Bacteria</taxon>
        <taxon>Bacillati</taxon>
        <taxon>Actinomycetota</taxon>
        <taxon>Actinomycetes</taxon>
        <taxon>Micrococcales</taxon>
        <taxon>Dermacoccaceae</taxon>
        <taxon>Luteipulveratus</taxon>
    </lineage>
</organism>
<dbReference type="KEGG" id="lmoi:VV02_00895"/>
<proteinExistence type="predicted"/>
<gene>
    <name evidence="2" type="ORF">VV02_00895</name>
</gene>
<evidence type="ECO:0000313" key="3">
    <source>
        <dbReference type="Proteomes" id="UP000066480"/>
    </source>
</evidence>
<protein>
    <recommendedName>
        <fullName evidence="4">Intracellular septation protein A</fullName>
    </recommendedName>
</protein>
<accession>A0A0K1JP69</accession>